<feature type="region of interest" description="Disordered" evidence="1">
    <location>
        <begin position="634"/>
        <end position="688"/>
    </location>
</feature>
<dbReference type="CDD" id="cd12887">
    <property type="entry name" value="SPRY_NHR_like"/>
    <property type="match status" value="6"/>
</dbReference>
<reference evidence="3" key="2">
    <citation type="submission" date="2025-09" db="UniProtKB">
        <authorList>
            <consortium name="Ensembl"/>
        </authorList>
    </citation>
    <scope>IDENTIFICATION</scope>
</reference>
<dbReference type="InterPro" id="IPR037962">
    <property type="entry name" value="Neuralized"/>
</dbReference>
<feature type="domain" description="NHR" evidence="2">
    <location>
        <begin position="249"/>
        <end position="416"/>
    </location>
</feature>
<evidence type="ECO:0000256" key="1">
    <source>
        <dbReference type="SAM" id="MobiDB-lite"/>
    </source>
</evidence>
<keyword evidence="4" id="KW-1185">Reference proteome</keyword>
<reference evidence="3" key="1">
    <citation type="submission" date="2025-08" db="UniProtKB">
        <authorList>
            <consortium name="Ensembl"/>
        </authorList>
    </citation>
    <scope>IDENTIFICATION</scope>
</reference>
<dbReference type="FunFam" id="2.60.120.920:FF:000016">
    <property type="entry name" value="neuralized-like protein 4 isoform X2"/>
    <property type="match status" value="1"/>
</dbReference>
<feature type="domain" description="NHR" evidence="2">
    <location>
        <begin position="653"/>
        <end position="820"/>
    </location>
</feature>
<accession>A0A3Q2NPP8</accession>
<dbReference type="InterPro" id="IPR006573">
    <property type="entry name" value="NHR_dom"/>
</dbReference>
<dbReference type="SMART" id="SM00588">
    <property type="entry name" value="NEUZ"/>
    <property type="match status" value="5"/>
</dbReference>
<feature type="compositionally biased region" description="Gly residues" evidence="1">
    <location>
        <begin position="212"/>
        <end position="222"/>
    </location>
</feature>
<dbReference type="InterPro" id="IPR013320">
    <property type="entry name" value="ConA-like_dom_sf"/>
</dbReference>
<organism evidence="3 4">
    <name type="scientific">Fundulus heteroclitus</name>
    <name type="common">Killifish</name>
    <name type="synonym">Mummichog</name>
    <dbReference type="NCBI Taxonomy" id="8078"/>
    <lineage>
        <taxon>Eukaryota</taxon>
        <taxon>Metazoa</taxon>
        <taxon>Chordata</taxon>
        <taxon>Craniata</taxon>
        <taxon>Vertebrata</taxon>
        <taxon>Euteleostomi</taxon>
        <taxon>Actinopterygii</taxon>
        <taxon>Neopterygii</taxon>
        <taxon>Teleostei</taxon>
        <taxon>Neoteleostei</taxon>
        <taxon>Acanthomorphata</taxon>
        <taxon>Ovalentaria</taxon>
        <taxon>Atherinomorphae</taxon>
        <taxon>Cyprinodontiformes</taxon>
        <taxon>Fundulidae</taxon>
        <taxon>Fundulus</taxon>
    </lineage>
</organism>
<dbReference type="SUPFAM" id="SSF49899">
    <property type="entry name" value="Concanavalin A-like lectins/glucanases"/>
    <property type="match status" value="2"/>
</dbReference>
<dbReference type="Pfam" id="PF07177">
    <property type="entry name" value="Neuralized"/>
    <property type="match status" value="6"/>
</dbReference>
<dbReference type="Ensembl" id="ENSFHET00000014649.1">
    <property type="protein sequence ID" value="ENSFHEP00000000961.1"/>
    <property type="gene ID" value="ENSFHEG00000001742.1"/>
</dbReference>
<feature type="domain" description="NHR" evidence="2">
    <location>
        <begin position="1043"/>
        <end position="1206"/>
    </location>
</feature>
<name>A0A3Q2NPP8_FUNHE</name>
<feature type="domain" description="NHR" evidence="2">
    <location>
        <begin position="14"/>
        <end position="180"/>
    </location>
</feature>
<dbReference type="Gene3D" id="2.60.120.920">
    <property type="match status" value="6"/>
</dbReference>
<dbReference type="Proteomes" id="UP000265000">
    <property type="component" value="Unplaced"/>
</dbReference>
<proteinExistence type="predicted"/>
<dbReference type="InterPro" id="IPR043136">
    <property type="entry name" value="B30.2/SPRY_sf"/>
</dbReference>
<dbReference type="GeneTree" id="ENSGT00940000159866"/>
<evidence type="ECO:0000313" key="3">
    <source>
        <dbReference type="Ensembl" id="ENSFHEP00000000961.1"/>
    </source>
</evidence>
<dbReference type="PROSITE" id="PS51065">
    <property type="entry name" value="NHR"/>
    <property type="match status" value="6"/>
</dbReference>
<feature type="domain" description="NHR" evidence="2">
    <location>
        <begin position="455"/>
        <end position="621"/>
    </location>
</feature>
<dbReference type="PANTHER" id="PTHR12429">
    <property type="entry name" value="NEURALIZED"/>
    <property type="match status" value="1"/>
</dbReference>
<evidence type="ECO:0000259" key="2">
    <source>
        <dbReference type="PROSITE" id="PS51065"/>
    </source>
</evidence>
<feature type="domain" description="NHR" evidence="2">
    <location>
        <begin position="827"/>
        <end position="1003"/>
    </location>
</feature>
<sequence>HRSVVNPGRPLKMAAELHPRSGKLVGLSNSNRTARRNQPVQEFNHGLVLSKEPLRDRDVFTVRIDKKVNSWSGSIEIGVTALDPASLDFPSSATGLKGGSWIVSGCSVLRDGRSVLEEYGRDLDQLAEGDRVGIQRTSHGELHLWVNGQDCGAAASGLPPRLWAVVDLYGKCTQVTVVSCEPPPPSAERERETIDCSNSRPDKFPNNLDGDSGTGTNGGGDRGNSSSSPAGSDGAAPGSGSVGVTTNDALLFHEKCGTLIKLSNNNKTAERRRPLDEFNNGVVMTNRPLRHNEMFEIRIDKLVDKWSGSIEIGVTTHNPNNLDYPATMTNLRSGTIMMSGCGILTNGKGTRREYCEFSLDELQEGDHIGLMRKASGALHFYINGIDQGVAAAQTPSVVYGVVDLYGMAVKVTIVHNHNHSDRLRRNNAIMRALSPDVGRPRPALALTPDPEAPDRLLFHPNCGQKAAIICDGRTALRPHATDDFNHGVVLSSRPLRSNEVFQVRIDKMVDKWAGSIEIGVTTHNPAYLQLPSTMTNLRSGTWMMTGNGVMHNGTTILDEYGHNLDRLKAGDTVGVVRKEDGSLHFFVNGVAQGPAAWNVPPSVYAVVDLYGQAAQATIMDDMGEHQWARPVTGALPSRKASPPVSVCRSSGPPPSTGGQLGRPHRHRPAVPPAARHQRRHHQRGPHRAAPELSLREGELFEIVIQKMVDRWSGSIEAGVTAIRPEELEFPNTMTDIDYDTWMLSGTAIMQDGNTMRNNYGCDLDSLTTGSRIGMMRTANGDLHYYINGVDQGVACSGLPAEVFAVIDLYGQCVQVAITSSSGPLDNSLCTSNVTEKSFPIHSPGAPAGSSASVTWCCSARAARPSEWAATLTASCSAVRIDEVDEQWCGSLHMGLTTLAPLELPSCPLSGLSPSLPQLRTKVTWLLCGSEVRRNGVLQRQNYGYSLERLTVGNRVGVKRCNDDTMHIFVDGEDMGPAATAVPKNVYAVLDLYGRITAVSIVSSSLMEDSESIKAPSLTSESCSEGEEDSSPAESETCPLAPTVMMFLENHGKNIQLSNQNLTAARVSSYNQGLLVTAQPLARQQLFQFQIDRLNPSWTSSLSLGVIGHSPDRLNFPSTACCLKRSAWLLQRDSVFHNSLKICENYGPNLDTCPEGTALGLLVDTNSCLHLYVNGMDQGVAAQDIPSPCYPLIDLYGQCEQVLTNNVPAVGAEGGQTRFQADMEKADMVDGIKESVCRTPPPEVNPNKTCEYQALCSRFKDLLTLPDGYFNEDAKYNLCYCESCHKLRGDEAYYKRGEPPRDYALPFGWCRFALRWEAAKTLKWHIAYHGTSVGALRRTLDHGQLLPGTKSSLVSLSHLKAEGPNGYTEPEENSAPGREVPRVRLSPTMRYSGMETFAPKVQFQDPRSHRCHQAQVGFQVCVRPGSYKVGPQTLGQSEPLDPRFSNSEIEWITKEQGGTFLYGLLIRVE</sequence>
<feature type="compositionally biased region" description="Basic residues" evidence="1">
    <location>
        <begin position="675"/>
        <end position="686"/>
    </location>
</feature>
<dbReference type="FunFam" id="2.60.120.920:FF:000001">
    <property type="entry name" value="neuralized-like protein 4 isoform X1"/>
    <property type="match status" value="5"/>
</dbReference>
<dbReference type="PANTHER" id="PTHR12429:SF14">
    <property type="entry name" value="NEURALIZED-LIKE PROTEIN 4"/>
    <property type="match status" value="1"/>
</dbReference>
<feature type="region of interest" description="Disordered" evidence="1">
    <location>
        <begin position="179"/>
        <end position="241"/>
    </location>
</feature>
<feature type="region of interest" description="Disordered" evidence="1">
    <location>
        <begin position="1015"/>
        <end position="1035"/>
    </location>
</feature>
<dbReference type="GO" id="GO:0061630">
    <property type="term" value="F:ubiquitin protein ligase activity"/>
    <property type="evidence" value="ECO:0007669"/>
    <property type="project" value="TreeGrafter"/>
</dbReference>
<protein>
    <submittedName>
        <fullName evidence="3">Neuralized E3 ubiquitin protein ligase 4</fullName>
    </submittedName>
</protein>
<evidence type="ECO:0000313" key="4">
    <source>
        <dbReference type="Proteomes" id="UP000265000"/>
    </source>
</evidence>
<feature type="compositionally biased region" description="Low complexity" evidence="1">
    <location>
        <begin position="223"/>
        <end position="241"/>
    </location>
</feature>